<dbReference type="AlphaFoldDB" id="A0ABD5Q768"/>
<keyword evidence="1" id="KW-0547">Nucleotide-binding</keyword>
<dbReference type="InterPro" id="IPR010507">
    <property type="entry name" value="Znf_MYM"/>
</dbReference>
<dbReference type="InterPro" id="IPR027417">
    <property type="entry name" value="P-loop_NTPase"/>
</dbReference>
<feature type="domain" description="TRASH" evidence="4">
    <location>
        <begin position="37"/>
        <end position="73"/>
    </location>
</feature>
<name>A0ABD5Q768_9EURY</name>
<dbReference type="SMART" id="SM00746">
    <property type="entry name" value="TRASH"/>
    <property type="match status" value="1"/>
</dbReference>
<evidence type="ECO:0000256" key="2">
    <source>
        <dbReference type="ARBA" id="ARBA00022840"/>
    </source>
</evidence>
<sequence>MHGMDDSAPEATDAADPDSEVADAALNSSTPPESDRCDYCRLPIPTDPVTLEREGTVYEFCTEACRDAMAESDRTCTEYHGFRRVRTGVSGLDRFLPQGFPRNSFVLLSNDEGARDDALRAELVWRALERGEPATVVTFTEPPVSVVEGFLSLDWNVLPYLESGQLHVVDCFTYRMDDRDRERMFERMDEWNRHIYSVTESVTQTVRDPSDVTELHNKLDNCLEALSMSDRGIVVVDSLTEFGTLVQPVQAYNFVKDVRADVCKGRFVPVFAGGTFTGEEESFPHDLGYAVDGIVDMQVTGSIVKDTLIKRIRIRKMNGVLAIPEWVAYEFTAGKGLVTFDPIAEMDETDERAEEGDTAGDERRRAEEESDAENPEVAETGGE</sequence>
<comment type="caution">
    <text evidence="5">The sequence shown here is derived from an EMBL/GenBank/DDBJ whole genome shotgun (WGS) entry which is preliminary data.</text>
</comment>
<dbReference type="Pfam" id="PF06745">
    <property type="entry name" value="ATPase"/>
    <property type="match status" value="1"/>
</dbReference>
<feature type="compositionally biased region" description="Acidic residues" evidence="3">
    <location>
        <begin position="344"/>
        <end position="359"/>
    </location>
</feature>
<keyword evidence="2" id="KW-0067">ATP-binding</keyword>
<proteinExistence type="predicted"/>
<dbReference type="PANTHER" id="PTHR43637">
    <property type="entry name" value="UPF0273 PROTEIN TM_0370"/>
    <property type="match status" value="1"/>
</dbReference>
<organism evidence="5 6">
    <name type="scientific">Halorussus aquaticus</name>
    <dbReference type="NCBI Taxonomy" id="2953748"/>
    <lineage>
        <taxon>Archaea</taxon>
        <taxon>Methanobacteriati</taxon>
        <taxon>Methanobacteriota</taxon>
        <taxon>Stenosarchaea group</taxon>
        <taxon>Halobacteria</taxon>
        <taxon>Halobacteriales</taxon>
        <taxon>Haladaptataceae</taxon>
        <taxon>Halorussus</taxon>
    </lineage>
</organism>
<dbReference type="EMBL" id="JBHSHT010000002">
    <property type="protein sequence ID" value="MFC4826563.1"/>
    <property type="molecule type" value="Genomic_DNA"/>
</dbReference>
<dbReference type="GO" id="GO:0005524">
    <property type="term" value="F:ATP binding"/>
    <property type="evidence" value="ECO:0007669"/>
    <property type="project" value="UniProtKB-KW"/>
</dbReference>
<dbReference type="SUPFAM" id="SSF52540">
    <property type="entry name" value="P-loop containing nucleoside triphosphate hydrolases"/>
    <property type="match status" value="1"/>
</dbReference>
<dbReference type="Gene3D" id="3.40.50.300">
    <property type="entry name" value="P-loop containing nucleotide triphosphate hydrolases"/>
    <property type="match status" value="1"/>
</dbReference>
<dbReference type="InterPro" id="IPR014774">
    <property type="entry name" value="KaiC-like_dom"/>
</dbReference>
<gene>
    <name evidence="5" type="ORF">ACFO9K_20085</name>
</gene>
<evidence type="ECO:0000256" key="1">
    <source>
        <dbReference type="ARBA" id="ARBA00022741"/>
    </source>
</evidence>
<feature type="compositionally biased region" description="Acidic residues" evidence="3">
    <location>
        <begin position="368"/>
        <end position="383"/>
    </location>
</feature>
<evidence type="ECO:0000313" key="6">
    <source>
        <dbReference type="Proteomes" id="UP001595945"/>
    </source>
</evidence>
<keyword evidence="6" id="KW-1185">Reference proteome</keyword>
<dbReference type="InterPro" id="IPR011017">
    <property type="entry name" value="TRASH_dom"/>
</dbReference>
<dbReference type="Pfam" id="PF06467">
    <property type="entry name" value="zf-FCS"/>
    <property type="match status" value="1"/>
</dbReference>
<evidence type="ECO:0000313" key="5">
    <source>
        <dbReference type="EMBL" id="MFC4826563.1"/>
    </source>
</evidence>
<feature type="region of interest" description="Disordered" evidence="3">
    <location>
        <begin position="344"/>
        <end position="383"/>
    </location>
</feature>
<feature type="region of interest" description="Disordered" evidence="3">
    <location>
        <begin position="1"/>
        <end position="36"/>
    </location>
</feature>
<dbReference type="Proteomes" id="UP001595945">
    <property type="component" value="Unassembled WGS sequence"/>
</dbReference>
<evidence type="ECO:0000256" key="3">
    <source>
        <dbReference type="SAM" id="MobiDB-lite"/>
    </source>
</evidence>
<accession>A0ABD5Q768</accession>
<reference evidence="5 6" key="1">
    <citation type="journal article" date="2019" name="Int. J. Syst. Evol. Microbiol.">
        <title>The Global Catalogue of Microorganisms (GCM) 10K type strain sequencing project: providing services to taxonomists for standard genome sequencing and annotation.</title>
        <authorList>
            <consortium name="The Broad Institute Genomics Platform"/>
            <consortium name="The Broad Institute Genome Sequencing Center for Infectious Disease"/>
            <person name="Wu L."/>
            <person name="Ma J."/>
        </authorList>
    </citation>
    <scope>NUCLEOTIDE SEQUENCE [LARGE SCALE GENOMIC DNA]</scope>
    <source>
        <strain evidence="5 6">XZYJ18</strain>
    </source>
</reference>
<protein>
    <submittedName>
        <fullName evidence="5">ATPase domain-containing protein</fullName>
    </submittedName>
</protein>
<evidence type="ECO:0000259" key="4">
    <source>
        <dbReference type="SMART" id="SM00746"/>
    </source>
</evidence>